<proteinExistence type="predicted"/>
<dbReference type="Proteomes" id="UP000198828">
    <property type="component" value="Unassembled WGS sequence"/>
</dbReference>
<gene>
    <name evidence="1" type="ORF">SAMN05660923_00488</name>
</gene>
<evidence type="ECO:0000313" key="1">
    <source>
        <dbReference type="EMBL" id="SDW32670.1"/>
    </source>
</evidence>
<protein>
    <submittedName>
        <fullName evidence="1">Uncharacterized protein</fullName>
    </submittedName>
</protein>
<sequence>MKNPILKSVIRRPIKFALLILILSSVSSTFIMNFISYNLISKEVESAKKPIIALATYKWICQMVVTETYIR</sequence>
<dbReference type="EMBL" id="FNNG01000002">
    <property type="protein sequence ID" value="SDW32670.1"/>
    <property type="molecule type" value="Genomic_DNA"/>
</dbReference>
<name>A0A1H2SM43_9FIRM</name>
<reference evidence="1 2" key="1">
    <citation type="submission" date="2016-10" db="EMBL/GenBank/DDBJ databases">
        <authorList>
            <person name="de Groot N.N."/>
        </authorList>
    </citation>
    <scope>NUCLEOTIDE SEQUENCE [LARGE SCALE GENOMIC DNA]</scope>
    <source>
        <strain evidence="1 2">DSM 23310</strain>
    </source>
</reference>
<organism evidence="1 2">
    <name type="scientific">Tepidimicrobium xylanilyticum</name>
    <dbReference type="NCBI Taxonomy" id="1123352"/>
    <lineage>
        <taxon>Bacteria</taxon>
        <taxon>Bacillati</taxon>
        <taxon>Bacillota</taxon>
        <taxon>Tissierellia</taxon>
        <taxon>Tissierellales</taxon>
        <taxon>Tepidimicrobiaceae</taxon>
        <taxon>Tepidimicrobium</taxon>
    </lineage>
</organism>
<accession>A0A1H2SM43</accession>
<dbReference type="RefSeq" id="WP_093750525.1">
    <property type="nucleotide sequence ID" value="NZ_FNNG01000002.1"/>
</dbReference>
<dbReference type="AlphaFoldDB" id="A0A1H2SM43"/>
<evidence type="ECO:0000313" key="2">
    <source>
        <dbReference type="Proteomes" id="UP000198828"/>
    </source>
</evidence>
<keyword evidence="2" id="KW-1185">Reference proteome</keyword>